<dbReference type="Pfam" id="PF00480">
    <property type="entry name" value="ROK"/>
    <property type="match status" value="1"/>
</dbReference>
<feature type="domain" description="HTH marR-type" evidence="2">
    <location>
        <begin position="19"/>
        <end position="62"/>
    </location>
</feature>
<evidence type="ECO:0000313" key="4">
    <source>
        <dbReference type="Proteomes" id="UP000244335"/>
    </source>
</evidence>
<dbReference type="InterPro" id="IPR036390">
    <property type="entry name" value="WH_DNA-bd_sf"/>
</dbReference>
<dbReference type="InterPro" id="IPR036388">
    <property type="entry name" value="WH-like_DNA-bd_sf"/>
</dbReference>
<proteinExistence type="inferred from homology"/>
<gene>
    <name evidence="3" type="ORF">DC430_20765</name>
</gene>
<dbReference type="InterPro" id="IPR011991">
    <property type="entry name" value="ArsR-like_HTH"/>
</dbReference>
<evidence type="ECO:0000259" key="2">
    <source>
        <dbReference type="Pfam" id="PF01047"/>
    </source>
</evidence>
<dbReference type="EMBL" id="QDFR01000010">
    <property type="protein sequence ID" value="PVE50621.1"/>
    <property type="molecule type" value="Genomic_DNA"/>
</dbReference>
<dbReference type="PANTHER" id="PTHR18964:SF149">
    <property type="entry name" value="BIFUNCTIONAL UDP-N-ACETYLGLUCOSAMINE 2-EPIMERASE_N-ACETYLMANNOSAMINE KINASE"/>
    <property type="match status" value="1"/>
</dbReference>
<evidence type="ECO:0000313" key="3">
    <source>
        <dbReference type="EMBL" id="PVE50621.1"/>
    </source>
</evidence>
<dbReference type="GO" id="GO:0003700">
    <property type="term" value="F:DNA-binding transcription factor activity"/>
    <property type="evidence" value="ECO:0007669"/>
    <property type="project" value="InterPro"/>
</dbReference>
<dbReference type="AlphaFoldDB" id="A0AA92BZP3"/>
<comment type="caution">
    <text evidence="3">The sequence shown here is derived from an EMBL/GenBank/DDBJ whole genome shotgun (WGS) entry which is preliminary data.</text>
</comment>
<dbReference type="Pfam" id="PF01047">
    <property type="entry name" value="MarR"/>
    <property type="match status" value="1"/>
</dbReference>
<dbReference type="InterPro" id="IPR000835">
    <property type="entry name" value="HTH_MarR-typ"/>
</dbReference>
<dbReference type="SUPFAM" id="SSF46785">
    <property type="entry name" value="Winged helix' DNA-binding domain"/>
    <property type="match status" value="1"/>
</dbReference>
<name>A0AA92BZP3_RHIRH</name>
<evidence type="ECO:0000256" key="1">
    <source>
        <dbReference type="ARBA" id="ARBA00006479"/>
    </source>
</evidence>
<organism evidence="3 4">
    <name type="scientific">Rhizobium rhizogenes</name>
    <name type="common">Agrobacterium rhizogenes</name>
    <dbReference type="NCBI Taxonomy" id="359"/>
    <lineage>
        <taxon>Bacteria</taxon>
        <taxon>Pseudomonadati</taxon>
        <taxon>Pseudomonadota</taxon>
        <taxon>Alphaproteobacteria</taxon>
        <taxon>Hyphomicrobiales</taxon>
        <taxon>Rhizobiaceae</taxon>
        <taxon>Rhizobium/Agrobacterium group</taxon>
        <taxon>Rhizobium</taxon>
    </lineage>
</organism>
<reference evidence="3 4" key="1">
    <citation type="submission" date="2018-04" db="EMBL/GenBank/DDBJ databases">
        <authorList>
            <person name="Hagen T."/>
        </authorList>
    </citation>
    <scope>NUCLEOTIDE SEQUENCE [LARGE SCALE GENOMIC DNA]</scope>
    <source>
        <strain evidence="3 4">TPD7009</strain>
    </source>
</reference>
<dbReference type="Proteomes" id="UP000244335">
    <property type="component" value="Unassembled WGS sequence"/>
</dbReference>
<dbReference type="SUPFAM" id="SSF53067">
    <property type="entry name" value="Actin-like ATPase domain"/>
    <property type="match status" value="1"/>
</dbReference>
<protein>
    <recommendedName>
        <fullName evidence="2">HTH marR-type domain-containing protein</fullName>
    </recommendedName>
</protein>
<dbReference type="PANTHER" id="PTHR18964">
    <property type="entry name" value="ROK (REPRESSOR, ORF, KINASE) FAMILY"/>
    <property type="match status" value="1"/>
</dbReference>
<dbReference type="CDD" id="cd00090">
    <property type="entry name" value="HTH_ARSR"/>
    <property type="match status" value="1"/>
</dbReference>
<accession>A0AA92BZP3</accession>
<dbReference type="Gene3D" id="1.10.10.10">
    <property type="entry name" value="Winged helix-like DNA-binding domain superfamily/Winged helix DNA-binding domain"/>
    <property type="match status" value="1"/>
</dbReference>
<sequence>MNVFRNSRTMVDQTLAKYLNELRILTILRTQGPASRADIARRLGVTPATITRLINSLIDRDLAEETKTRAKDKDVLREPGRPGGSVSLNPNGAFFLGVEIGVGIIRFAVIDLMSNVIDSSEKLVSRELSPSDAVTAISDHLNALDPHIRSKIMSVGVTVPGIVTSEGYVINLPILGWKAIDLLGELSRAINVPCFVENNANAAAFGAVYTQPSLPSICTIFLKLGTGCGGAGIVNGRPLRGANGTAGEFGHIRLSDQGALCSCGQRGCLESWVNLGALARNYHGRDDLTESQFAALPTEVVTEADAGNTKASEALSQFTHWMSLGIVSLINIFNPSTVILGGSMRPVLAHTIQDIRERVQRDIIPGIPIPDVRLSELGKFECAIGAATIAHHHAFDISRVEIHEHEVGIGY</sequence>
<dbReference type="InterPro" id="IPR000600">
    <property type="entry name" value="ROK"/>
</dbReference>
<dbReference type="Gene3D" id="3.30.420.40">
    <property type="match status" value="2"/>
</dbReference>
<comment type="similarity">
    <text evidence="1">Belongs to the ROK (NagC/XylR) family.</text>
</comment>
<dbReference type="InterPro" id="IPR043129">
    <property type="entry name" value="ATPase_NBD"/>
</dbReference>